<keyword evidence="10" id="KW-0539">Nucleus</keyword>
<dbReference type="FunFam" id="3.30.160.60:FF:000446">
    <property type="entry name" value="Zinc finger protein"/>
    <property type="match status" value="1"/>
</dbReference>
<dbReference type="PROSITE" id="PS00028">
    <property type="entry name" value="ZINC_FINGER_C2H2_1"/>
    <property type="match status" value="5"/>
</dbReference>
<dbReference type="EnsemblMetazoa" id="CLYHEMT000242.1">
    <property type="protein sequence ID" value="CLYHEMP000242.1"/>
    <property type="gene ID" value="CLYHEMG000242"/>
</dbReference>
<keyword evidence="5 11" id="KW-0863">Zinc-finger</keyword>
<evidence type="ECO:0000256" key="11">
    <source>
        <dbReference type="PROSITE-ProRule" id="PRU00042"/>
    </source>
</evidence>
<evidence type="ECO:0000256" key="4">
    <source>
        <dbReference type="ARBA" id="ARBA00022737"/>
    </source>
</evidence>
<evidence type="ECO:0000256" key="1">
    <source>
        <dbReference type="ARBA" id="ARBA00004123"/>
    </source>
</evidence>
<dbReference type="OrthoDB" id="427030at2759"/>
<dbReference type="GO" id="GO:0005634">
    <property type="term" value="C:nucleus"/>
    <property type="evidence" value="ECO:0007669"/>
    <property type="project" value="TreeGrafter"/>
</dbReference>
<comment type="similarity">
    <text evidence="2">Belongs to the krueppel C2H2-type zinc-finger protein family.</text>
</comment>
<dbReference type="GeneID" id="136813173"/>
<comment type="subcellular location">
    <subcellularLocation>
        <location evidence="1">Nucleus</location>
    </subcellularLocation>
</comment>
<dbReference type="RefSeq" id="XP_066925805.1">
    <property type="nucleotide sequence ID" value="XM_067069704.1"/>
</dbReference>
<dbReference type="InterPro" id="IPR036236">
    <property type="entry name" value="Znf_C2H2_sf"/>
</dbReference>
<accession>A0A7M5UEU8</accession>
<dbReference type="FunFam" id="3.30.160.60:FF:000100">
    <property type="entry name" value="Zinc finger 45-like"/>
    <property type="match status" value="2"/>
</dbReference>
<feature type="domain" description="C2H2-type" evidence="12">
    <location>
        <begin position="183"/>
        <end position="211"/>
    </location>
</feature>
<dbReference type="SMART" id="SM00355">
    <property type="entry name" value="ZnF_C2H2"/>
    <property type="match status" value="5"/>
</dbReference>
<evidence type="ECO:0000259" key="12">
    <source>
        <dbReference type="PROSITE" id="PS50157"/>
    </source>
</evidence>
<keyword evidence="9" id="KW-0804">Transcription</keyword>
<evidence type="ECO:0000256" key="5">
    <source>
        <dbReference type="ARBA" id="ARBA00022771"/>
    </source>
</evidence>
<keyword evidence="4" id="KW-0677">Repeat</keyword>
<evidence type="ECO:0000313" key="14">
    <source>
        <dbReference type="Proteomes" id="UP000594262"/>
    </source>
</evidence>
<dbReference type="InterPro" id="IPR013087">
    <property type="entry name" value="Znf_C2H2_type"/>
</dbReference>
<evidence type="ECO:0000256" key="9">
    <source>
        <dbReference type="ARBA" id="ARBA00023163"/>
    </source>
</evidence>
<evidence type="ECO:0000313" key="13">
    <source>
        <dbReference type="EnsemblMetazoa" id="CLYHEMP000242.1"/>
    </source>
</evidence>
<dbReference type="PANTHER" id="PTHR24393:SF15">
    <property type="entry name" value="IP01243P-RELATED"/>
    <property type="match status" value="1"/>
</dbReference>
<keyword evidence="3" id="KW-0479">Metal-binding</keyword>
<feature type="domain" description="C2H2-type" evidence="12">
    <location>
        <begin position="154"/>
        <end position="182"/>
    </location>
</feature>
<feature type="domain" description="C2H2-type" evidence="12">
    <location>
        <begin position="212"/>
        <end position="239"/>
    </location>
</feature>
<sequence length="335" mass="38637">MAENNETVEKKEKKIKLKIDNVSIKEIVDKNEGSKIPIKFSLEIKKGGKIMGTCHVTIDNLFDRVEFGDNRKNDFLFKPYESKRKISKTPKPKEGSKQCEDCGKVFKTNYRRRIHHDAIHKGLKPFKCTECGKSFARKEELGKHLHVHSEIKPYTCQVCGKGFVHKCRMETHVDIAHKGLQPFQCQECEKRYSHKFDLKRHVDVAHRGLKPFKCTKCEQSFANKYDFKRHKKTHEDIEAVVNPPREPAAVVLHKDHQFNTINPRETPIFPRETLTFPRDASVFSRDVLTNRPEPPSSMVEMVVCDNEIAKQNLMVLAGFSGANQPMATNMSHQQP</sequence>
<dbReference type="PANTHER" id="PTHR24393">
    <property type="entry name" value="ZINC FINGER PROTEIN"/>
    <property type="match status" value="1"/>
</dbReference>
<reference evidence="13" key="1">
    <citation type="submission" date="2021-01" db="UniProtKB">
        <authorList>
            <consortium name="EnsemblMetazoa"/>
        </authorList>
    </citation>
    <scope>IDENTIFICATION</scope>
</reference>
<evidence type="ECO:0000256" key="6">
    <source>
        <dbReference type="ARBA" id="ARBA00022833"/>
    </source>
</evidence>
<name>A0A7M5UEU8_9CNID</name>
<feature type="domain" description="C2H2-type" evidence="12">
    <location>
        <begin position="97"/>
        <end position="125"/>
    </location>
</feature>
<dbReference type="Gene3D" id="3.30.160.60">
    <property type="entry name" value="Classic Zinc Finger"/>
    <property type="match status" value="4"/>
</dbReference>
<feature type="domain" description="C2H2-type" evidence="12">
    <location>
        <begin position="126"/>
        <end position="153"/>
    </location>
</feature>
<keyword evidence="7" id="KW-0805">Transcription regulation</keyword>
<dbReference type="GO" id="GO:0008270">
    <property type="term" value="F:zinc ion binding"/>
    <property type="evidence" value="ECO:0007669"/>
    <property type="project" value="UniProtKB-KW"/>
</dbReference>
<dbReference type="FunFam" id="3.30.160.60:FF:000706">
    <property type="entry name" value="Zinc finger protein"/>
    <property type="match status" value="1"/>
</dbReference>
<dbReference type="GO" id="GO:0000978">
    <property type="term" value="F:RNA polymerase II cis-regulatory region sequence-specific DNA binding"/>
    <property type="evidence" value="ECO:0007669"/>
    <property type="project" value="TreeGrafter"/>
</dbReference>
<organism evidence="13 14">
    <name type="scientific">Clytia hemisphaerica</name>
    <dbReference type="NCBI Taxonomy" id="252671"/>
    <lineage>
        <taxon>Eukaryota</taxon>
        <taxon>Metazoa</taxon>
        <taxon>Cnidaria</taxon>
        <taxon>Hydrozoa</taxon>
        <taxon>Hydroidolina</taxon>
        <taxon>Leptothecata</taxon>
        <taxon>Obeliida</taxon>
        <taxon>Clytiidae</taxon>
        <taxon>Clytia</taxon>
    </lineage>
</organism>
<dbReference type="Proteomes" id="UP000594262">
    <property type="component" value="Unplaced"/>
</dbReference>
<evidence type="ECO:0000256" key="3">
    <source>
        <dbReference type="ARBA" id="ARBA00022723"/>
    </source>
</evidence>
<keyword evidence="14" id="KW-1185">Reference proteome</keyword>
<keyword evidence="8" id="KW-0238">DNA-binding</keyword>
<evidence type="ECO:0000256" key="8">
    <source>
        <dbReference type="ARBA" id="ARBA00023125"/>
    </source>
</evidence>
<dbReference type="GO" id="GO:0001228">
    <property type="term" value="F:DNA-binding transcription activator activity, RNA polymerase II-specific"/>
    <property type="evidence" value="ECO:0007669"/>
    <property type="project" value="TreeGrafter"/>
</dbReference>
<dbReference type="AlphaFoldDB" id="A0A7M5UEU8"/>
<dbReference type="Pfam" id="PF13894">
    <property type="entry name" value="zf-C2H2_4"/>
    <property type="match status" value="1"/>
</dbReference>
<evidence type="ECO:0000256" key="2">
    <source>
        <dbReference type="ARBA" id="ARBA00006991"/>
    </source>
</evidence>
<dbReference type="PROSITE" id="PS50157">
    <property type="entry name" value="ZINC_FINGER_C2H2_2"/>
    <property type="match status" value="5"/>
</dbReference>
<keyword evidence="6" id="KW-0862">Zinc</keyword>
<evidence type="ECO:0000256" key="7">
    <source>
        <dbReference type="ARBA" id="ARBA00023015"/>
    </source>
</evidence>
<dbReference type="SUPFAM" id="SSF57667">
    <property type="entry name" value="beta-beta-alpha zinc fingers"/>
    <property type="match status" value="3"/>
</dbReference>
<evidence type="ECO:0000256" key="10">
    <source>
        <dbReference type="ARBA" id="ARBA00023242"/>
    </source>
</evidence>
<proteinExistence type="inferred from homology"/>
<protein>
    <recommendedName>
        <fullName evidence="12">C2H2-type domain-containing protein</fullName>
    </recommendedName>
</protein>
<dbReference type="Pfam" id="PF00096">
    <property type="entry name" value="zf-C2H2"/>
    <property type="match status" value="2"/>
</dbReference>